<protein>
    <submittedName>
        <fullName evidence="2">Uncharacterized protein</fullName>
    </submittedName>
</protein>
<feature type="non-terminal residue" evidence="2">
    <location>
        <position position="1"/>
    </location>
</feature>
<dbReference type="Proteomes" id="UP001497623">
    <property type="component" value="Unassembled WGS sequence"/>
</dbReference>
<feature type="region of interest" description="Disordered" evidence="1">
    <location>
        <begin position="1"/>
        <end position="265"/>
    </location>
</feature>
<reference evidence="2 3" key="1">
    <citation type="submission" date="2024-05" db="EMBL/GenBank/DDBJ databases">
        <authorList>
            <person name="Wallberg A."/>
        </authorList>
    </citation>
    <scope>NUCLEOTIDE SEQUENCE [LARGE SCALE GENOMIC DNA]</scope>
</reference>
<feature type="compositionally biased region" description="Basic and acidic residues" evidence="1">
    <location>
        <begin position="247"/>
        <end position="265"/>
    </location>
</feature>
<feature type="compositionally biased region" description="Polar residues" evidence="1">
    <location>
        <begin position="68"/>
        <end position="88"/>
    </location>
</feature>
<feature type="non-terminal residue" evidence="2">
    <location>
        <position position="265"/>
    </location>
</feature>
<accession>A0AAV2Q705</accession>
<feature type="compositionally biased region" description="Polar residues" evidence="1">
    <location>
        <begin position="200"/>
        <end position="212"/>
    </location>
</feature>
<evidence type="ECO:0000256" key="1">
    <source>
        <dbReference type="SAM" id="MobiDB-lite"/>
    </source>
</evidence>
<dbReference type="EMBL" id="CAXKWB010004026">
    <property type="protein sequence ID" value="CAL4071679.1"/>
    <property type="molecule type" value="Genomic_DNA"/>
</dbReference>
<proteinExistence type="predicted"/>
<dbReference type="AlphaFoldDB" id="A0AAV2Q705"/>
<feature type="compositionally biased region" description="Polar residues" evidence="1">
    <location>
        <begin position="132"/>
        <end position="149"/>
    </location>
</feature>
<organism evidence="2 3">
    <name type="scientific">Meganyctiphanes norvegica</name>
    <name type="common">Northern krill</name>
    <name type="synonym">Thysanopoda norvegica</name>
    <dbReference type="NCBI Taxonomy" id="48144"/>
    <lineage>
        <taxon>Eukaryota</taxon>
        <taxon>Metazoa</taxon>
        <taxon>Ecdysozoa</taxon>
        <taxon>Arthropoda</taxon>
        <taxon>Crustacea</taxon>
        <taxon>Multicrustacea</taxon>
        <taxon>Malacostraca</taxon>
        <taxon>Eumalacostraca</taxon>
        <taxon>Eucarida</taxon>
        <taxon>Euphausiacea</taxon>
        <taxon>Euphausiidae</taxon>
        <taxon>Meganyctiphanes</taxon>
    </lineage>
</organism>
<evidence type="ECO:0000313" key="2">
    <source>
        <dbReference type="EMBL" id="CAL4071679.1"/>
    </source>
</evidence>
<evidence type="ECO:0000313" key="3">
    <source>
        <dbReference type="Proteomes" id="UP001497623"/>
    </source>
</evidence>
<feature type="compositionally biased region" description="Low complexity" evidence="1">
    <location>
        <begin position="231"/>
        <end position="246"/>
    </location>
</feature>
<gene>
    <name evidence="2" type="ORF">MNOR_LOCUS8618</name>
</gene>
<feature type="compositionally biased region" description="Basic and acidic residues" evidence="1">
    <location>
        <begin position="164"/>
        <end position="173"/>
    </location>
</feature>
<feature type="compositionally biased region" description="Basic and acidic residues" evidence="1">
    <location>
        <begin position="181"/>
        <end position="193"/>
    </location>
</feature>
<name>A0AAV2Q705_MEGNR</name>
<sequence>IGGIGSIHHPSMELNESHSFNEDSANFGGEIQRSRSLESGGVSSSRGDRRPTLLKSPNTLSVIPPYTSGLSLPNLSTESGNSLKVPNGNTGGHHKLSPTIRGISYPPPSPRTLRRSAPVPQSRNPPLLKLRNISSTGGSVQSQEPNNSEEIQDEHSKGGSRRLSRTERLDNRRYHTAGAIDDMKKQDSKDPSIHKRLSLNYRQLASNSNSKTDAVAEAGSQLRKHKHRSSDSMQSSSGVSSTSSLHRSTDFDIEGLEHINDDEIE</sequence>
<comment type="caution">
    <text evidence="2">The sequence shown here is derived from an EMBL/GenBank/DDBJ whole genome shotgun (WGS) entry which is preliminary data.</text>
</comment>
<keyword evidence="3" id="KW-1185">Reference proteome</keyword>